<evidence type="ECO:0000256" key="3">
    <source>
        <dbReference type="ARBA" id="ARBA00022692"/>
    </source>
</evidence>
<evidence type="ECO:0000256" key="6">
    <source>
        <dbReference type="SAM" id="Phobius"/>
    </source>
</evidence>
<proteinExistence type="predicted"/>
<dbReference type="Pfam" id="PF12698">
    <property type="entry name" value="ABC2_membrane_3"/>
    <property type="match status" value="1"/>
</dbReference>
<organism evidence="8 9">
    <name type="scientific">Sphingomonas astaxanthinifaciens DSM 22298</name>
    <dbReference type="NCBI Taxonomy" id="1123267"/>
    <lineage>
        <taxon>Bacteria</taxon>
        <taxon>Pseudomonadati</taxon>
        <taxon>Pseudomonadota</taxon>
        <taxon>Alphaproteobacteria</taxon>
        <taxon>Sphingomonadales</taxon>
        <taxon>Sphingomonadaceae</taxon>
        <taxon>Sphingomonas</taxon>
    </lineage>
</organism>
<evidence type="ECO:0000256" key="5">
    <source>
        <dbReference type="ARBA" id="ARBA00023136"/>
    </source>
</evidence>
<feature type="domain" description="ABC-2 type transporter transmembrane" evidence="7">
    <location>
        <begin position="23"/>
        <end position="363"/>
    </location>
</feature>
<feature type="transmembrane region" description="Helical" evidence="6">
    <location>
        <begin position="23"/>
        <end position="41"/>
    </location>
</feature>
<reference evidence="9" key="1">
    <citation type="journal article" date="2019" name="Int. J. Syst. Evol. Microbiol.">
        <title>The Global Catalogue of Microorganisms (GCM) 10K type strain sequencing project: providing services to taxonomists for standard genome sequencing and annotation.</title>
        <authorList>
            <consortium name="The Broad Institute Genomics Platform"/>
            <consortium name="The Broad Institute Genome Sequencing Center for Infectious Disease"/>
            <person name="Wu L."/>
            <person name="Ma J."/>
        </authorList>
    </citation>
    <scope>NUCLEOTIDE SEQUENCE [LARGE SCALE GENOMIC DNA]</scope>
    <source>
        <strain evidence="9">NBRC 102146</strain>
    </source>
</reference>
<dbReference type="RefSeq" id="WP_029940815.1">
    <property type="nucleotide sequence ID" value="NZ_BSOO01000037.1"/>
</dbReference>
<feature type="transmembrane region" description="Helical" evidence="6">
    <location>
        <begin position="258"/>
        <end position="281"/>
    </location>
</feature>
<feature type="transmembrane region" description="Helical" evidence="6">
    <location>
        <begin position="227"/>
        <end position="246"/>
    </location>
</feature>
<keyword evidence="5 6" id="KW-0472">Membrane</keyword>
<evidence type="ECO:0000256" key="2">
    <source>
        <dbReference type="ARBA" id="ARBA00022475"/>
    </source>
</evidence>
<evidence type="ECO:0000256" key="1">
    <source>
        <dbReference type="ARBA" id="ARBA00004651"/>
    </source>
</evidence>
<dbReference type="InterPro" id="IPR013525">
    <property type="entry name" value="ABC2_TM"/>
</dbReference>
<comment type="caution">
    <text evidence="8">The sequence shown here is derived from an EMBL/GenBank/DDBJ whole genome shotgun (WGS) entry which is preliminary data.</text>
</comment>
<gene>
    <name evidence="8" type="ORF">GCM10007925_24440</name>
</gene>
<name>A0ABQ5Z9R6_9SPHN</name>
<accession>A0ABQ5Z9R6</accession>
<protein>
    <recommendedName>
        <fullName evidence="7">ABC-2 type transporter transmembrane domain-containing protein</fullName>
    </recommendedName>
</protein>
<dbReference type="PANTHER" id="PTHR30294">
    <property type="entry name" value="MEMBRANE COMPONENT OF ABC TRANSPORTER YHHJ-RELATED"/>
    <property type="match status" value="1"/>
</dbReference>
<evidence type="ECO:0000313" key="8">
    <source>
        <dbReference type="EMBL" id="GLR48724.1"/>
    </source>
</evidence>
<dbReference type="EMBL" id="BSOO01000037">
    <property type="protein sequence ID" value="GLR48724.1"/>
    <property type="molecule type" value="Genomic_DNA"/>
</dbReference>
<evidence type="ECO:0000256" key="4">
    <source>
        <dbReference type="ARBA" id="ARBA00022989"/>
    </source>
</evidence>
<dbReference type="InterPro" id="IPR051449">
    <property type="entry name" value="ABC-2_transporter_component"/>
</dbReference>
<feature type="transmembrane region" description="Helical" evidence="6">
    <location>
        <begin position="288"/>
        <end position="305"/>
    </location>
</feature>
<keyword evidence="9" id="KW-1185">Reference proteome</keyword>
<comment type="subcellular location">
    <subcellularLocation>
        <location evidence="1">Cell membrane</location>
        <topology evidence="1">Multi-pass membrane protein</topology>
    </subcellularLocation>
</comment>
<dbReference type="PANTHER" id="PTHR30294:SF47">
    <property type="entry name" value="INNER MEMBRANE TRANSPORT PERMEASE YHHJ"/>
    <property type="match status" value="1"/>
</dbReference>
<keyword evidence="2" id="KW-1003">Cell membrane</keyword>
<dbReference type="Proteomes" id="UP001156703">
    <property type="component" value="Unassembled WGS sequence"/>
</dbReference>
<keyword evidence="4 6" id="KW-1133">Transmembrane helix</keyword>
<evidence type="ECO:0000313" key="9">
    <source>
        <dbReference type="Proteomes" id="UP001156703"/>
    </source>
</evidence>
<keyword evidence="3 6" id="KW-0812">Transmembrane</keyword>
<sequence length="372" mass="38761">MSDFSRALAAEIDHLVADRWDQLLLFVMPLVLLGLMAAMLLQGVPRDLPVAVVGGRDDQAARDFVQSLEDSPAIRVAARLRSEEEALSLVRRGRIIAFVQLPASLAPRDEPVLRISYNASYLSTGGIAEAGMAQALVEAGRTAAISASGLDGLSALRLAPIPVSLAILANPEASFEWYLQALVDPAVLHLLIACAAAMAMGRALDGRSLAGWVARSGGGAGALAGKLLPYVAICGAWGAAWLIWIAGVRGWQPQGSLALIMAGQLLLLAGTACISAMLVALSKETSTALAASAVYAGSALAYSGGSLPVEGAGLLTRAWSGLLPFTHYLELQMDQWLGAPARVAAPQFLILALYVLVPGLVTLAVLRRSRAA</sequence>
<evidence type="ECO:0000259" key="7">
    <source>
        <dbReference type="Pfam" id="PF12698"/>
    </source>
</evidence>
<feature type="transmembrane region" description="Helical" evidence="6">
    <location>
        <begin position="343"/>
        <end position="366"/>
    </location>
</feature>